<dbReference type="eggNOG" id="ENOG502Z7ZS">
    <property type="taxonomic scope" value="Bacteria"/>
</dbReference>
<dbReference type="RefSeq" id="WP_006273349.1">
    <property type="nucleotide sequence ID" value="NZ_GL883078.1"/>
</dbReference>
<dbReference type="EMBL" id="GL883078">
    <property type="protein sequence ID" value="EGF91157.1"/>
    <property type="molecule type" value="Genomic_DNA"/>
</dbReference>
<protein>
    <recommendedName>
        <fullName evidence="3">DUF3445 domain-containing protein</fullName>
    </recommendedName>
</protein>
<name>F4QP99_9CAUL</name>
<dbReference type="HOGENOM" id="CLU_025462_1_0_5"/>
<evidence type="ECO:0000313" key="2">
    <source>
        <dbReference type="Proteomes" id="UP000006512"/>
    </source>
</evidence>
<accession>F4QP99</accession>
<evidence type="ECO:0000313" key="1">
    <source>
        <dbReference type="EMBL" id="EGF91157.1"/>
    </source>
</evidence>
<sequence>MRTLHTPYDGSSKLFTIGLKPLDPAEWIDVDQHLCGHLDEKDRVLARHPDEVLAVEPGTEDAQAEVLELLIPHLLERYPGQYRLDGTAVALPQAFRRVRLDDFVPPLLTASQLVQDDLVIMRKGEDGWRLAAGCLCFPSSWRLRDKFGKPMHQVHGPVPGFGEGSRNNDLINRMFDNLQVPVVRWNWSLYGDDVLYHPEPGNQVKRFGDGNIADRVFFRLERQTLRKLPRSGDILFTIRIMIDPMEAMESHLEGPQLARALIEQLEALTPEQLDYKGYTAERQRLIDRLERIAAPVV</sequence>
<dbReference type="OrthoDB" id="5242510at2"/>
<keyword evidence="2" id="KW-1185">Reference proteome</keyword>
<reference evidence="2" key="1">
    <citation type="submission" date="2011-03" db="EMBL/GenBank/DDBJ databases">
        <title>Draft genome sequence of Brevundimonas diminuta.</title>
        <authorList>
            <person name="Brown P.J.B."/>
            <person name="Buechlein A."/>
            <person name="Hemmerich C."/>
            <person name="Brun Y.V."/>
        </authorList>
    </citation>
    <scope>NUCLEOTIDE SEQUENCE [LARGE SCALE GENOMIC DNA]</scope>
    <source>
        <strain evidence="2">C19</strain>
    </source>
</reference>
<proteinExistence type="predicted"/>
<dbReference type="InterPro" id="IPR021848">
    <property type="entry name" value="HODM_asu-like"/>
</dbReference>
<dbReference type="STRING" id="715226.ABI_25710"/>
<dbReference type="Proteomes" id="UP000006512">
    <property type="component" value="Unassembled WGS sequence"/>
</dbReference>
<dbReference type="AlphaFoldDB" id="F4QP99"/>
<gene>
    <name evidence="1" type="ORF">ABI_25710</name>
</gene>
<evidence type="ECO:0008006" key="3">
    <source>
        <dbReference type="Google" id="ProtNLM"/>
    </source>
</evidence>
<organism evidence="1 2">
    <name type="scientific">Asticcacaulis biprosthecium C19</name>
    <dbReference type="NCBI Taxonomy" id="715226"/>
    <lineage>
        <taxon>Bacteria</taxon>
        <taxon>Pseudomonadati</taxon>
        <taxon>Pseudomonadota</taxon>
        <taxon>Alphaproteobacteria</taxon>
        <taxon>Caulobacterales</taxon>
        <taxon>Caulobacteraceae</taxon>
        <taxon>Asticcacaulis</taxon>
    </lineage>
</organism>
<dbReference type="Pfam" id="PF11927">
    <property type="entry name" value="HODM_asu-like"/>
    <property type="match status" value="1"/>
</dbReference>